<evidence type="ECO:0000259" key="1">
    <source>
        <dbReference type="Pfam" id="PF00156"/>
    </source>
</evidence>
<dbReference type="SUPFAM" id="SSF53271">
    <property type="entry name" value="PRTase-like"/>
    <property type="match status" value="1"/>
</dbReference>
<accession>A0A2S0WZR6</accession>
<evidence type="ECO:0000313" key="2">
    <source>
        <dbReference type="EMBL" id="AWB96843.1"/>
    </source>
</evidence>
<dbReference type="CDD" id="cd06223">
    <property type="entry name" value="PRTases_typeI"/>
    <property type="match status" value="1"/>
</dbReference>
<dbReference type="Pfam" id="PF00156">
    <property type="entry name" value="Pribosyltran"/>
    <property type="match status" value="1"/>
</dbReference>
<dbReference type="KEGG" id="agm:DCE93_06550"/>
<protein>
    <recommendedName>
        <fullName evidence="1">Phosphoribosyltransferase domain-containing protein</fullName>
    </recommendedName>
</protein>
<dbReference type="AlphaFoldDB" id="A0A2S0WZR6"/>
<dbReference type="InterPro" id="IPR029057">
    <property type="entry name" value="PRTase-like"/>
</dbReference>
<dbReference type="EMBL" id="CP028913">
    <property type="protein sequence ID" value="AWB96843.1"/>
    <property type="molecule type" value="Genomic_DNA"/>
</dbReference>
<name>A0A2S0WZR6_9MICO</name>
<dbReference type="InterPro" id="IPR000836">
    <property type="entry name" value="PRTase_dom"/>
</dbReference>
<dbReference type="Proteomes" id="UP000244729">
    <property type="component" value="Chromosome"/>
</dbReference>
<organism evidence="2 3">
    <name type="scientific">Agromyces badenianii</name>
    <dbReference type="NCBI Taxonomy" id="2080742"/>
    <lineage>
        <taxon>Bacteria</taxon>
        <taxon>Bacillati</taxon>
        <taxon>Actinomycetota</taxon>
        <taxon>Actinomycetes</taxon>
        <taxon>Micrococcales</taxon>
        <taxon>Microbacteriaceae</taxon>
        <taxon>Agromyces</taxon>
    </lineage>
</organism>
<sequence>MPADARVDEVRRAATTLASAHEPAAAPISFRIGDELQALVLPPGALEGVCVWCHGLLADRVDLCFNCDENSRALDGVVQPIIPISLYAKPSPLRDWLTFYKDDGEVAADPSARDAIGTVLERFFTENEAWVTRLGADGAIIVPSTFRPPPHPLAVLVRERGSLPFEVLHGLSRTSANLGHNQPNTDAFDASDDLRGKRILLLDDVYTSGARAQSAAYALRRVGAEIVALCIIGRRYNPGYSEQSSAVFSRQSAETFTWTVDVRDATRT</sequence>
<feature type="domain" description="Phosphoribosyltransferase" evidence="1">
    <location>
        <begin position="175"/>
        <end position="261"/>
    </location>
</feature>
<gene>
    <name evidence="2" type="ORF">DCE93_06550</name>
</gene>
<dbReference type="RefSeq" id="WP_108596636.1">
    <property type="nucleotide sequence ID" value="NZ_CP028913.1"/>
</dbReference>
<dbReference type="Gene3D" id="3.40.50.2020">
    <property type="match status" value="1"/>
</dbReference>
<dbReference type="OrthoDB" id="4628660at2"/>
<keyword evidence="3" id="KW-1185">Reference proteome</keyword>
<reference evidence="2 3" key="1">
    <citation type="submission" date="2018-04" db="EMBL/GenBank/DDBJ databases">
        <authorList>
            <person name="Li J."/>
        </authorList>
    </citation>
    <scope>NUCLEOTIDE SEQUENCE [LARGE SCALE GENOMIC DNA]</scope>
    <source>
        <strain evidence="3">30A</strain>
    </source>
</reference>
<proteinExistence type="predicted"/>
<evidence type="ECO:0000313" key="3">
    <source>
        <dbReference type="Proteomes" id="UP000244729"/>
    </source>
</evidence>